<organism evidence="1 2">
    <name type="scientific">Corchorus capsularis</name>
    <name type="common">Jute</name>
    <dbReference type="NCBI Taxonomy" id="210143"/>
    <lineage>
        <taxon>Eukaryota</taxon>
        <taxon>Viridiplantae</taxon>
        <taxon>Streptophyta</taxon>
        <taxon>Embryophyta</taxon>
        <taxon>Tracheophyta</taxon>
        <taxon>Spermatophyta</taxon>
        <taxon>Magnoliopsida</taxon>
        <taxon>eudicotyledons</taxon>
        <taxon>Gunneridae</taxon>
        <taxon>Pentapetalae</taxon>
        <taxon>rosids</taxon>
        <taxon>malvids</taxon>
        <taxon>Malvales</taxon>
        <taxon>Malvaceae</taxon>
        <taxon>Grewioideae</taxon>
        <taxon>Apeibeae</taxon>
        <taxon>Corchorus</taxon>
    </lineage>
</organism>
<dbReference type="Proteomes" id="UP000188268">
    <property type="component" value="Unassembled WGS sequence"/>
</dbReference>
<dbReference type="AlphaFoldDB" id="A0A1R3I389"/>
<sequence length="29" mass="3114">LSFRPLTALLTSSMIFLSAHVSTANVHQA</sequence>
<dbReference type="EMBL" id="AWWV01010823">
    <property type="protein sequence ID" value="OMO77009.1"/>
    <property type="molecule type" value="Genomic_DNA"/>
</dbReference>
<accession>A0A1R3I389</accession>
<keyword evidence="2" id="KW-1185">Reference proteome</keyword>
<evidence type="ECO:0000313" key="1">
    <source>
        <dbReference type="EMBL" id="OMO77009.1"/>
    </source>
</evidence>
<evidence type="ECO:0000313" key="2">
    <source>
        <dbReference type="Proteomes" id="UP000188268"/>
    </source>
</evidence>
<proteinExistence type="predicted"/>
<protein>
    <submittedName>
        <fullName evidence="1">Uncharacterized protein</fullName>
    </submittedName>
</protein>
<gene>
    <name evidence="1" type="ORF">CCACVL1_15232</name>
</gene>
<feature type="non-terminal residue" evidence="1">
    <location>
        <position position="1"/>
    </location>
</feature>
<reference evidence="1 2" key="1">
    <citation type="submission" date="2013-09" db="EMBL/GenBank/DDBJ databases">
        <title>Corchorus capsularis genome sequencing.</title>
        <authorList>
            <person name="Alam M."/>
            <person name="Haque M.S."/>
            <person name="Islam M.S."/>
            <person name="Emdad E.M."/>
            <person name="Islam M.M."/>
            <person name="Ahmed B."/>
            <person name="Halim A."/>
            <person name="Hossen Q.M.M."/>
            <person name="Hossain M.Z."/>
            <person name="Ahmed R."/>
            <person name="Khan M.M."/>
            <person name="Islam R."/>
            <person name="Rashid M.M."/>
            <person name="Khan S.A."/>
            <person name="Rahman M.S."/>
            <person name="Alam M."/>
        </authorList>
    </citation>
    <scope>NUCLEOTIDE SEQUENCE [LARGE SCALE GENOMIC DNA]</scope>
    <source>
        <strain evidence="2">cv. CVL-1</strain>
        <tissue evidence="1">Whole seedling</tissue>
    </source>
</reference>
<name>A0A1R3I389_COCAP</name>
<comment type="caution">
    <text evidence="1">The sequence shown here is derived from an EMBL/GenBank/DDBJ whole genome shotgun (WGS) entry which is preliminary data.</text>
</comment>